<sequence length="161" mass="17150">MSVYETLGGPNNFSALIVLALAALGSSEQLPTVPDKELSIAGIALDADEASVLRTLGQPVRVTDTGDFLNIQLDYPGLTIWLGEGRRVGEILSTSPEHCTPGGICPGMAFSQVQAMYGPPSVATREDGQFMEYFPMSDFPCWLQLAVADGVVKSVRAECQP</sequence>
<evidence type="ECO:0000313" key="2">
    <source>
        <dbReference type="Proteomes" id="UP000319980"/>
    </source>
</evidence>
<accession>A0A5C5TSX0</accession>
<name>A0A5C5TSX0_9GAMM</name>
<gene>
    <name evidence="1" type="ORF">FQY83_17455</name>
</gene>
<dbReference type="AlphaFoldDB" id="A0A5C5TSX0"/>
<evidence type="ECO:0000313" key="1">
    <source>
        <dbReference type="EMBL" id="TWT17094.1"/>
    </source>
</evidence>
<dbReference type="OrthoDB" id="5959707at2"/>
<comment type="caution">
    <text evidence="1">The sequence shown here is derived from an EMBL/GenBank/DDBJ whole genome shotgun (WGS) entry which is preliminary data.</text>
</comment>
<reference evidence="1 2" key="1">
    <citation type="journal article" date="2008" name="Int. J. Syst. Evol. Microbiol.">
        <title>Luteimonas marina sp. nov., isolated from seawater.</title>
        <authorList>
            <person name="Baik K.S."/>
            <person name="Park S.C."/>
            <person name="Kim M.S."/>
            <person name="Kim E.M."/>
            <person name="Park C."/>
            <person name="Chun J."/>
            <person name="Seong C.N."/>
        </authorList>
    </citation>
    <scope>NUCLEOTIDE SEQUENCE [LARGE SCALE GENOMIC DNA]</scope>
    <source>
        <strain evidence="1 2">FR1330</strain>
    </source>
</reference>
<organism evidence="1 2">
    <name type="scientific">Luteimonas marina</name>
    <dbReference type="NCBI Taxonomy" id="488485"/>
    <lineage>
        <taxon>Bacteria</taxon>
        <taxon>Pseudomonadati</taxon>
        <taxon>Pseudomonadota</taxon>
        <taxon>Gammaproteobacteria</taxon>
        <taxon>Lysobacterales</taxon>
        <taxon>Lysobacteraceae</taxon>
        <taxon>Luteimonas</taxon>
    </lineage>
</organism>
<dbReference type="EMBL" id="VOHK01000014">
    <property type="protein sequence ID" value="TWT17094.1"/>
    <property type="molecule type" value="Genomic_DNA"/>
</dbReference>
<dbReference type="RefSeq" id="WP_146389499.1">
    <property type="nucleotide sequence ID" value="NZ_VOHK01000014.1"/>
</dbReference>
<dbReference type="Proteomes" id="UP000319980">
    <property type="component" value="Unassembled WGS sequence"/>
</dbReference>
<protein>
    <submittedName>
        <fullName evidence="1">Uncharacterized protein</fullName>
    </submittedName>
</protein>
<keyword evidence="2" id="KW-1185">Reference proteome</keyword>
<proteinExistence type="predicted"/>